<comment type="cofactor">
    <cofactor evidence="1 11">
        <name>Mg(2+)</name>
        <dbReference type="ChEBI" id="CHEBI:18420"/>
    </cofactor>
</comment>
<comment type="catalytic activity">
    <reaction evidence="11">
        <text>a tRNA with a 3' CCA end + 2 CTP + ATP = a tRNA with a 3' CCACCA end + 3 diphosphate</text>
        <dbReference type="Rhea" id="RHEA:76235"/>
        <dbReference type="Rhea" id="RHEA-COMP:10468"/>
        <dbReference type="Rhea" id="RHEA-COMP:18655"/>
        <dbReference type="ChEBI" id="CHEBI:30616"/>
        <dbReference type="ChEBI" id="CHEBI:33019"/>
        <dbReference type="ChEBI" id="CHEBI:37563"/>
        <dbReference type="ChEBI" id="CHEBI:83071"/>
        <dbReference type="ChEBI" id="CHEBI:195187"/>
    </reaction>
</comment>
<keyword evidence="10 11" id="KW-0694">RNA-binding</keyword>
<dbReference type="EMBL" id="JAATNW010000002">
    <property type="protein sequence ID" value="NMH59337.1"/>
    <property type="molecule type" value="Genomic_DNA"/>
</dbReference>
<feature type="binding site" evidence="11">
    <location>
        <position position="23"/>
    </location>
    <ligand>
        <name>Mg(2+)</name>
        <dbReference type="ChEBI" id="CHEBI:18420"/>
    </ligand>
</feature>
<evidence type="ECO:0000259" key="12">
    <source>
        <dbReference type="Pfam" id="PF01743"/>
    </source>
</evidence>
<feature type="binding site" evidence="11">
    <location>
        <position position="137"/>
    </location>
    <ligand>
        <name>CTP</name>
        <dbReference type="ChEBI" id="CHEBI:37563"/>
    </ligand>
</feature>
<dbReference type="Pfam" id="PF12627">
    <property type="entry name" value="PolyA_pol_RNAbd"/>
    <property type="match status" value="1"/>
</dbReference>
<keyword evidence="2 11" id="KW-0808">Transferase</keyword>
<evidence type="ECO:0000259" key="13">
    <source>
        <dbReference type="Pfam" id="PF12627"/>
    </source>
</evidence>
<protein>
    <recommendedName>
        <fullName evidence="11">CCA-adding enzyme</fullName>
        <ecNumber evidence="11">2.7.7.72</ecNumber>
    </recommendedName>
    <alternativeName>
        <fullName evidence="11">CCA tRNA nucleotidyltransferase</fullName>
    </alternativeName>
    <alternativeName>
        <fullName evidence="11">tRNA CCA-pyrophosphorylase</fullName>
    </alternativeName>
    <alternativeName>
        <fullName evidence="11">tRNA adenylyl-/cytidylyl- transferase</fullName>
    </alternativeName>
    <alternativeName>
        <fullName evidence="11">tRNA nucleotidyltransferase</fullName>
    </alternativeName>
    <alternativeName>
        <fullName evidence="11">tRNA-NT</fullName>
    </alternativeName>
</protein>
<feature type="binding site" evidence="11">
    <location>
        <position position="91"/>
    </location>
    <ligand>
        <name>ATP</name>
        <dbReference type="ChEBI" id="CHEBI:30616"/>
    </ligand>
</feature>
<dbReference type="InterPro" id="IPR050124">
    <property type="entry name" value="tRNA_CCA-adding_enzyme"/>
</dbReference>
<dbReference type="RefSeq" id="WP_169209891.1">
    <property type="nucleotide sequence ID" value="NZ_JAATNW010000002.1"/>
</dbReference>
<comment type="catalytic activity">
    <reaction evidence="11">
        <text>a tRNA precursor + 2 CTP + ATP = a tRNA with a 3' CCA end + 3 diphosphate</text>
        <dbReference type="Rhea" id="RHEA:14433"/>
        <dbReference type="Rhea" id="RHEA-COMP:10465"/>
        <dbReference type="Rhea" id="RHEA-COMP:10468"/>
        <dbReference type="ChEBI" id="CHEBI:30616"/>
        <dbReference type="ChEBI" id="CHEBI:33019"/>
        <dbReference type="ChEBI" id="CHEBI:37563"/>
        <dbReference type="ChEBI" id="CHEBI:74896"/>
        <dbReference type="ChEBI" id="CHEBI:83071"/>
        <dbReference type="EC" id="2.7.7.72"/>
    </reaction>
</comment>
<evidence type="ECO:0000256" key="10">
    <source>
        <dbReference type="ARBA" id="ARBA00022884"/>
    </source>
</evidence>
<dbReference type="Pfam" id="PF01743">
    <property type="entry name" value="PolyA_pol"/>
    <property type="match status" value="1"/>
</dbReference>
<feature type="binding site" evidence="11">
    <location>
        <position position="11"/>
    </location>
    <ligand>
        <name>CTP</name>
        <dbReference type="ChEBI" id="CHEBI:37563"/>
    </ligand>
</feature>
<feature type="binding site" evidence="11">
    <location>
        <position position="21"/>
    </location>
    <ligand>
        <name>Mg(2+)</name>
        <dbReference type="ChEBI" id="CHEBI:18420"/>
    </ligand>
</feature>
<feature type="domain" description="tRNA nucleotidyltransferase/poly(A) polymerase RNA and SrmB- binding" evidence="13">
    <location>
        <begin position="149"/>
        <end position="210"/>
    </location>
</feature>
<comment type="function">
    <text evidence="11">Catalyzes the addition and repair of the essential 3'-terminal CCA sequence in tRNAs without using a nucleic acid template. Adds these three nucleotides in the order of C, C, and A to the tRNA nucleotide-73, using CTP and ATP as substrates and producing inorganic pyrophosphate. tRNA 3'-terminal CCA addition is required both for tRNA processing and repair. Also involved in tRNA surveillance by mediating tandem CCA addition to generate a CCACCA at the 3' terminus of unstable tRNAs. While stable tRNAs receive only 3'-terminal CCA, unstable tRNAs are marked with CCACCA and rapidly degraded.</text>
</comment>
<sequence length="370" mass="40959">MQIYLVGGAVRDELLNRKVTERDFVVVGATPEQMLDKGFTQVGKDFPVFLHPKTKEEYALARTERKSGKGYTGFVCNASADVTLEEDLLRRDLTINAMARDADGNLIDPFNGLTDLDSRIIRHVSTAFIEDPLRVFRVARFAARYAHLGFTIAEETLQLMQTVAVHNELDHLSAERVWHETQRSLQEQDPQVYFTTLSQTNGLYPWLQELTALNNTAYAGLALSAKRGYSAHERFAVLTSQLSAAKAASLCKRLKAPNVFSELALLAAEYAFALAGSLTAEQLLNLFNHADSWRKPSRFEALLNVASCVEPQQHNHRETTILQALNAAANIDTQPIVKAGYKGGAIKTELNKQRLQVISQILADKGGTGG</sequence>
<feature type="binding site" evidence="11">
    <location>
        <position position="8"/>
    </location>
    <ligand>
        <name>CTP</name>
        <dbReference type="ChEBI" id="CHEBI:37563"/>
    </ligand>
</feature>
<evidence type="ECO:0000256" key="2">
    <source>
        <dbReference type="ARBA" id="ARBA00022679"/>
    </source>
</evidence>
<evidence type="ECO:0000256" key="7">
    <source>
        <dbReference type="ARBA" id="ARBA00022800"/>
    </source>
</evidence>
<comment type="similarity">
    <text evidence="11">Belongs to the tRNA nucleotidyltransferase/poly(A) polymerase family. Bacterial CCA-adding enzyme type 2 subfamily.</text>
</comment>
<comment type="caution">
    <text evidence="14">The sequence shown here is derived from an EMBL/GenBank/DDBJ whole genome shotgun (WGS) entry which is preliminary data.</text>
</comment>
<dbReference type="HAMAP" id="MF_01262">
    <property type="entry name" value="CCA_bact_type2"/>
    <property type="match status" value="1"/>
</dbReference>
<keyword evidence="6 11" id="KW-0547">Nucleotide-binding</keyword>
<evidence type="ECO:0000256" key="11">
    <source>
        <dbReference type="HAMAP-Rule" id="MF_01262"/>
    </source>
</evidence>
<evidence type="ECO:0000256" key="1">
    <source>
        <dbReference type="ARBA" id="ARBA00001946"/>
    </source>
</evidence>
<dbReference type="PANTHER" id="PTHR47545">
    <property type="entry name" value="MULTIFUNCTIONAL CCA PROTEIN"/>
    <property type="match status" value="1"/>
</dbReference>
<dbReference type="Gene3D" id="1.10.3090.10">
    <property type="entry name" value="cca-adding enzyme, domain 2"/>
    <property type="match status" value="1"/>
</dbReference>
<name>A0ABX1R1K5_9ALTE</name>
<feature type="binding site" evidence="11">
    <location>
        <position position="8"/>
    </location>
    <ligand>
        <name>ATP</name>
        <dbReference type="ChEBI" id="CHEBI:30616"/>
    </ligand>
</feature>
<keyword evidence="3 11" id="KW-0819">tRNA processing</keyword>
<dbReference type="Gene3D" id="3.30.460.10">
    <property type="entry name" value="Beta Polymerase, domain 2"/>
    <property type="match status" value="1"/>
</dbReference>
<keyword evidence="5 11" id="KW-0479">Metal-binding</keyword>
<accession>A0ABX1R1K5</accession>
<feature type="binding site" evidence="11">
    <location>
        <position position="91"/>
    </location>
    <ligand>
        <name>CTP</name>
        <dbReference type="ChEBI" id="CHEBI:37563"/>
    </ligand>
</feature>
<evidence type="ECO:0000256" key="9">
    <source>
        <dbReference type="ARBA" id="ARBA00022842"/>
    </source>
</evidence>
<proteinExistence type="inferred from homology"/>
<evidence type="ECO:0000256" key="5">
    <source>
        <dbReference type="ARBA" id="ARBA00022723"/>
    </source>
</evidence>
<organism evidence="14 15">
    <name type="scientific">Alteromonas ponticola</name>
    <dbReference type="NCBI Taxonomy" id="2720613"/>
    <lineage>
        <taxon>Bacteria</taxon>
        <taxon>Pseudomonadati</taxon>
        <taxon>Pseudomonadota</taxon>
        <taxon>Gammaproteobacteria</taxon>
        <taxon>Alteromonadales</taxon>
        <taxon>Alteromonadaceae</taxon>
        <taxon>Alteromonas/Salinimonas group</taxon>
        <taxon>Alteromonas</taxon>
    </lineage>
</organism>
<dbReference type="CDD" id="cd05398">
    <property type="entry name" value="NT_ClassII-CCAase"/>
    <property type="match status" value="1"/>
</dbReference>
<evidence type="ECO:0000256" key="6">
    <source>
        <dbReference type="ARBA" id="ARBA00022741"/>
    </source>
</evidence>
<evidence type="ECO:0000313" key="14">
    <source>
        <dbReference type="EMBL" id="NMH59337.1"/>
    </source>
</evidence>
<keyword evidence="8 11" id="KW-0067">ATP-binding</keyword>
<evidence type="ECO:0000256" key="3">
    <source>
        <dbReference type="ARBA" id="ARBA00022694"/>
    </source>
</evidence>
<keyword evidence="7 11" id="KW-0692">RNA repair</keyword>
<feature type="domain" description="Poly A polymerase head" evidence="12">
    <location>
        <begin position="3"/>
        <end position="122"/>
    </location>
</feature>
<feature type="binding site" evidence="11">
    <location>
        <position position="140"/>
    </location>
    <ligand>
        <name>CTP</name>
        <dbReference type="ChEBI" id="CHEBI:37563"/>
    </ligand>
</feature>
<dbReference type="PIRSF" id="PIRSF000813">
    <property type="entry name" value="CCA_bact"/>
    <property type="match status" value="1"/>
</dbReference>
<evidence type="ECO:0000256" key="4">
    <source>
        <dbReference type="ARBA" id="ARBA00022695"/>
    </source>
</evidence>
<dbReference type="Proteomes" id="UP000709336">
    <property type="component" value="Unassembled WGS sequence"/>
</dbReference>
<dbReference type="InterPro" id="IPR002646">
    <property type="entry name" value="PolA_pol_head_dom"/>
</dbReference>
<gene>
    <name evidence="11" type="primary">cca</name>
    <name evidence="14" type="ORF">HCJ96_04795</name>
</gene>
<dbReference type="EC" id="2.7.7.72" evidence="11"/>
<evidence type="ECO:0000313" key="15">
    <source>
        <dbReference type="Proteomes" id="UP000709336"/>
    </source>
</evidence>
<dbReference type="SUPFAM" id="SSF81301">
    <property type="entry name" value="Nucleotidyltransferase"/>
    <property type="match status" value="1"/>
</dbReference>
<reference evidence="14 15" key="1">
    <citation type="submission" date="2020-03" db="EMBL/GenBank/DDBJ databases">
        <title>Alteromonas ponticola sp. nov., isolated from seawater.</title>
        <authorList>
            <person name="Yoon J.-H."/>
            <person name="Kim Y.-O."/>
        </authorList>
    </citation>
    <scope>NUCLEOTIDE SEQUENCE [LARGE SCALE GENOMIC DNA]</scope>
    <source>
        <strain evidence="14 15">MYP5</strain>
    </source>
</reference>
<keyword evidence="9 11" id="KW-0460">Magnesium</keyword>
<evidence type="ECO:0000256" key="8">
    <source>
        <dbReference type="ARBA" id="ARBA00022840"/>
    </source>
</evidence>
<keyword evidence="4 11" id="KW-0548">Nucleotidyltransferase</keyword>
<dbReference type="SUPFAM" id="SSF81891">
    <property type="entry name" value="Poly A polymerase C-terminal region-like"/>
    <property type="match status" value="1"/>
</dbReference>
<dbReference type="InterPro" id="IPR012006">
    <property type="entry name" value="CCA_bact"/>
</dbReference>
<feature type="binding site" evidence="11">
    <location>
        <position position="11"/>
    </location>
    <ligand>
        <name>ATP</name>
        <dbReference type="ChEBI" id="CHEBI:30616"/>
    </ligand>
</feature>
<dbReference type="InterPro" id="IPR032828">
    <property type="entry name" value="PolyA_RNA-bd"/>
</dbReference>
<dbReference type="PANTHER" id="PTHR47545:SF1">
    <property type="entry name" value="MULTIFUNCTIONAL CCA PROTEIN"/>
    <property type="match status" value="1"/>
</dbReference>
<feature type="binding site" evidence="11">
    <location>
        <position position="140"/>
    </location>
    <ligand>
        <name>ATP</name>
        <dbReference type="ChEBI" id="CHEBI:30616"/>
    </ligand>
</feature>
<dbReference type="InterPro" id="IPR043519">
    <property type="entry name" value="NT_sf"/>
</dbReference>
<feature type="binding site" evidence="11">
    <location>
        <position position="137"/>
    </location>
    <ligand>
        <name>ATP</name>
        <dbReference type="ChEBI" id="CHEBI:30616"/>
    </ligand>
</feature>
<comment type="miscellaneous">
    <text evidence="11">A single active site specifically recognizes both ATP and CTP and is responsible for their addition.</text>
</comment>
<keyword evidence="15" id="KW-1185">Reference proteome</keyword>